<name>F6HTW7_VITVI</name>
<keyword evidence="3" id="KW-1185">Reference proteome</keyword>
<accession>F6HTW7</accession>
<keyword evidence="1" id="KW-0812">Transmembrane</keyword>
<evidence type="ECO:0000313" key="2">
    <source>
        <dbReference type="EMBL" id="CCB58128.1"/>
    </source>
</evidence>
<gene>
    <name evidence="2" type="ordered locus">VIT_14s0030g01220</name>
</gene>
<dbReference type="AlphaFoldDB" id="F6HTW7"/>
<dbReference type="Proteomes" id="UP000009183">
    <property type="component" value="Chromosome 14"/>
</dbReference>
<reference evidence="3" key="1">
    <citation type="journal article" date="2007" name="Nature">
        <title>The grapevine genome sequence suggests ancestral hexaploidization in major angiosperm phyla.</title>
        <authorList>
            <consortium name="The French-Italian Public Consortium for Grapevine Genome Characterization."/>
            <person name="Jaillon O."/>
            <person name="Aury J.-M."/>
            <person name="Noel B."/>
            <person name="Policriti A."/>
            <person name="Clepet C."/>
            <person name="Casagrande A."/>
            <person name="Choisne N."/>
            <person name="Aubourg S."/>
            <person name="Vitulo N."/>
            <person name="Jubin C."/>
            <person name="Vezzi A."/>
            <person name="Legeai F."/>
            <person name="Hugueney P."/>
            <person name="Dasilva C."/>
            <person name="Horner D."/>
            <person name="Mica E."/>
            <person name="Jublot D."/>
            <person name="Poulain J."/>
            <person name="Bruyere C."/>
            <person name="Billault A."/>
            <person name="Segurens B."/>
            <person name="Gouyvenoux M."/>
            <person name="Ugarte E."/>
            <person name="Cattonaro F."/>
            <person name="Anthouard V."/>
            <person name="Vico V."/>
            <person name="Del Fabbro C."/>
            <person name="Alaux M."/>
            <person name="Di Gaspero G."/>
            <person name="Dumas V."/>
            <person name="Felice N."/>
            <person name="Paillard S."/>
            <person name="Juman I."/>
            <person name="Moroldo M."/>
            <person name="Scalabrin S."/>
            <person name="Canaguier A."/>
            <person name="Le Clainche I."/>
            <person name="Malacrida G."/>
            <person name="Durand E."/>
            <person name="Pesole G."/>
            <person name="Laucou V."/>
            <person name="Chatelet P."/>
            <person name="Merdinoglu D."/>
            <person name="Delledonne M."/>
            <person name="Pezzotti M."/>
            <person name="Lecharny A."/>
            <person name="Scarpelli C."/>
            <person name="Artiguenave F."/>
            <person name="Pe M.E."/>
            <person name="Valle G."/>
            <person name="Morgante M."/>
            <person name="Caboche M."/>
            <person name="Adam-Blondon A.-F."/>
            <person name="Weissenbach J."/>
            <person name="Quetier F."/>
            <person name="Wincker P."/>
        </authorList>
    </citation>
    <scope>NUCLEOTIDE SEQUENCE [LARGE SCALE GENOMIC DNA]</scope>
    <source>
        <strain evidence="3">cv. Pinot noir / PN40024</strain>
    </source>
</reference>
<organism evidence="2 3">
    <name type="scientific">Vitis vinifera</name>
    <name type="common">Grape</name>
    <dbReference type="NCBI Taxonomy" id="29760"/>
    <lineage>
        <taxon>Eukaryota</taxon>
        <taxon>Viridiplantae</taxon>
        <taxon>Streptophyta</taxon>
        <taxon>Embryophyta</taxon>
        <taxon>Tracheophyta</taxon>
        <taxon>Spermatophyta</taxon>
        <taxon>Magnoliopsida</taxon>
        <taxon>eudicotyledons</taxon>
        <taxon>Gunneridae</taxon>
        <taxon>Pentapetalae</taxon>
        <taxon>rosids</taxon>
        <taxon>Vitales</taxon>
        <taxon>Vitaceae</taxon>
        <taxon>Viteae</taxon>
        <taxon>Vitis</taxon>
    </lineage>
</organism>
<evidence type="ECO:0000313" key="3">
    <source>
        <dbReference type="Proteomes" id="UP000009183"/>
    </source>
</evidence>
<dbReference type="PaxDb" id="29760-VIT_14s0030g01220.t01"/>
<dbReference type="HOGENOM" id="CLU_3336579_0_0_1"/>
<feature type="transmembrane region" description="Helical" evidence="1">
    <location>
        <begin position="20"/>
        <end position="37"/>
    </location>
</feature>
<protein>
    <submittedName>
        <fullName evidence="2">Uncharacterized protein</fullName>
    </submittedName>
</protein>
<dbReference type="InParanoid" id="F6HTW7"/>
<proteinExistence type="predicted"/>
<keyword evidence="1" id="KW-1133">Transmembrane helix</keyword>
<sequence>MPPPGWGPPGPGGPGGPCGCFAFLCGGIFSISCAVAAS</sequence>
<dbReference type="EMBL" id="FN596249">
    <property type="protein sequence ID" value="CCB58128.1"/>
    <property type="molecule type" value="Genomic_DNA"/>
</dbReference>
<keyword evidence="1" id="KW-0472">Membrane</keyword>
<evidence type="ECO:0000256" key="1">
    <source>
        <dbReference type="SAM" id="Phobius"/>
    </source>
</evidence>